<comment type="catalytic activity">
    <reaction evidence="1">
        <text>ATP + protein L-histidine = ADP + protein N-phospho-L-histidine.</text>
        <dbReference type="EC" id="2.7.13.3"/>
    </reaction>
</comment>
<keyword evidence="6" id="KW-0812">Transmembrane</keyword>
<dbReference type="AlphaFoldDB" id="A0AAU7B4M9"/>
<evidence type="ECO:0000256" key="6">
    <source>
        <dbReference type="SAM" id="Phobius"/>
    </source>
</evidence>
<dbReference type="SUPFAM" id="SSF55874">
    <property type="entry name" value="ATPase domain of HSP90 chaperone/DNA topoisomerase II/histidine kinase"/>
    <property type="match status" value="1"/>
</dbReference>
<dbReference type="GO" id="GO:0000160">
    <property type="term" value="P:phosphorelay signal transduction system"/>
    <property type="evidence" value="ECO:0007669"/>
    <property type="project" value="UniProtKB-KW"/>
</dbReference>
<dbReference type="PROSITE" id="PS50109">
    <property type="entry name" value="HIS_KIN"/>
    <property type="match status" value="1"/>
</dbReference>
<gene>
    <name evidence="8" type="ORF">DSM112329_05458</name>
</gene>
<keyword evidence="6" id="KW-1133">Transmembrane helix</keyword>
<feature type="domain" description="Histidine kinase" evidence="7">
    <location>
        <begin position="302"/>
        <end position="386"/>
    </location>
</feature>
<dbReference type="KEGG" id="parq:DSM112329_05458"/>
<reference evidence="8" key="1">
    <citation type="submission" date="2022-12" db="EMBL/GenBank/DDBJ databases">
        <title>Paraconexibacter alkalitolerans sp. nov. and Baekduia alba sp. nov., isolated from soil and emended description of the genera Paraconexibacter (Chun et al., 2020) and Baekduia (An et al., 2020).</title>
        <authorList>
            <person name="Vieira S."/>
            <person name="Huber K.J."/>
            <person name="Geppert A."/>
            <person name="Wolf J."/>
            <person name="Neumann-Schaal M."/>
            <person name="Muesken M."/>
            <person name="Overmann J."/>
        </authorList>
    </citation>
    <scope>NUCLEOTIDE SEQUENCE</scope>
    <source>
        <strain evidence="8">AEG42_29</strain>
    </source>
</reference>
<evidence type="ECO:0000259" key="7">
    <source>
        <dbReference type="PROSITE" id="PS50109"/>
    </source>
</evidence>
<dbReference type="EMBL" id="CP114014">
    <property type="protein sequence ID" value="XAY08556.1"/>
    <property type="molecule type" value="Genomic_DNA"/>
</dbReference>
<proteinExistence type="predicted"/>
<keyword evidence="4" id="KW-0418">Kinase</keyword>
<dbReference type="CDD" id="cd16917">
    <property type="entry name" value="HATPase_UhpB-NarQ-NarX-like"/>
    <property type="match status" value="1"/>
</dbReference>
<organism evidence="8">
    <name type="scientific">Paraconexibacter sp. AEG42_29</name>
    <dbReference type="NCBI Taxonomy" id="2997339"/>
    <lineage>
        <taxon>Bacteria</taxon>
        <taxon>Bacillati</taxon>
        <taxon>Actinomycetota</taxon>
        <taxon>Thermoleophilia</taxon>
        <taxon>Solirubrobacterales</taxon>
        <taxon>Paraconexibacteraceae</taxon>
        <taxon>Paraconexibacter</taxon>
    </lineage>
</organism>
<dbReference type="EC" id="2.7.13.3" evidence="2"/>
<feature type="transmembrane region" description="Helical" evidence="6">
    <location>
        <begin position="148"/>
        <end position="171"/>
    </location>
</feature>
<evidence type="ECO:0000313" key="8">
    <source>
        <dbReference type="EMBL" id="XAY08556.1"/>
    </source>
</evidence>
<evidence type="ECO:0000256" key="4">
    <source>
        <dbReference type="ARBA" id="ARBA00022777"/>
    </source>
</evidence>
<dbReference type="InterPro" id="IPR036890">
    <property type="entry name" value="HATPase_C_sf"/>
</dbReference>
<keyword evidence="5" id="KW-0902">Two-component regulatory system</keyword>
<name>A0AAU7B4M9_9ACTN</name>
<feature type="transmembrane region" description="Helical" evidence="6">
    <location>
        <begin position="20"/>
        <end position="36"/>
    </location>
</feature>
<evidence type="ECO:0000256" key="2">
    <source>
        <dbReference type="ARBA" id="ARBA00012438"/>
    </source>
</evidence>
<dbReference type="InterPro" id="IPR050482">
    <property type="entry name" value="Sensor_HK_TwoCompSys"/>
</dbReference>
<accession>A0AAU7B4M9</accession>
<evidence type="ECO:0000256" key="1">
    <source>
        <dbReference type="ARBA" id="ARBA00000085"/>
    </source>
</evidence>
<evidence type="ECO:0000256" key="5">
    <source>
        <dbReference type="ARBA" id="ARBA00023012"/>
    </source>
</evidence>
<dbReference type="InterPro" id="IPR004358">
    <property type="entry name" value="Sig_transdc_His_kin-like_C"/>
</dbReference>
<dbReference type="Gene3D" id="3.30.565.10">
    <property type="entry name" value="Histidine kinase-like ATPase, C-terminal domain"/>
    <property type="match status" value="1"/>
</dbReference>
<dbReference type="PANTHER" id="PTHR24421">
    <property type="entry name" value="NITRATE/NITRITE SENSOR PROTEIN NARX-RELATED"/>
    <property type="match status" value="1"/>
</dbReference>
<protein>
    <recommendedName>
        <fullName evidence="2">histidine kinase</fullName>
        <ecNumber evidence="2">2.7.13.3</ecNumber>
    </recommendedName>
</protein>
<dbReference type="Pfam" id="PF02518">
    <property type="entry name" value="HATPase_c"/>
    <property type="match status" value="1"/>
</dbReference>
<dbReference type="InterPro" id="IPR003594">
    <property type="entry name" value="HATPase_dom"/>
</dbReference>
<dbReference type="PRINTS" id="PR00344">
    <property type="entry name" value="BCTRLSENSOR"/>
</dbReference>
<keyword evidence="6" id="KW-0472">Membrane</keyword>
<evidence type="ECO:0000256" key="3">
    <source>
        <dbReference type="ARBA" id="ARBA00022679"/>
    </source>
</evidence>
<dbReference type="SMART" id="SM00387">
    <property type="entry name" value="HATPase_c"/>
    <property type="match status" value="1"/>
</dbReference>
<dbReference type="GO" id="GO:0004673">
    <property type="term" value="F:protein histidine kinase activity"/>
    <property type="evidence" value="ECO:0007669"/>
    <property type="project" value="UniProtKB-EC"/>
</dbReference>
<keyword evidence="3" id="KW-0808">Transferase</keyword>
<sequence length="396" mass="40363">MPVARPSLRLALGSPDGALALFRLALTVALVAFGLIDHIHSPVYWIACGVGATLSVSRLAITVQGRVAAERQLASSVLLGGVLLATLATSGGIESDVRWLLPLIPPVFASYYDHRRVALVGSGLLVGYVAISVPDLAVSGDADAHDEVHAVLLTSVAIGLSAVTAVAAAVIRHDSVRRIRHLDQARRTLLRRALSAEYSARREISAGLYDETLQLLLGARQDIVEASAGDRDGLVLAGHQVDAAIDAVKAIAASLHPVALEHGGLAPAINALTEPLRELGVVIELQVDDAASGIADDVVVPIVRELLGNIARHASATTAAVWVVAGVTLLELDVSDNGTGFATGDGDSGSGLAFAAERAAMAGGTLTVATSAGGGTTVSVRLPLGADWAPAAGVAG</sequence>
<dbReference type="InterPro" id="IPR005467">
    <property type="entry name" value="His_kinase_dom"/>
</dbReference>
<feature type="transmembrane region" description="Helical" evidence="6">
    <location>
        <begin position="42"/>
        <end position="61"/>
    </location>
</feature>